<dbReference type="Proteomes" id="UP001501705">
    <property type="component" value="Unassembled WGS sequence"/>
</dbReference>
<gene>
    <name evidence="2" type="ORF">GCM10009804_15660</name>
</gene>
<organism evidence="2 3">
    <name type="scientific">Kribbella hippodromi</name>
    <dbReference type="NCBI Taxonomy" id="434347"/>
    <lineage>
        <taxon>Bacteria</taxon>
        <taxon>Bacillati</taxon>
        <taxon>Actinomycetota</taxon>
        <taxon>Actinomycetes</taxon>
        <taxon>Propionibacteriales</taxon>
        <taxon>Kribbellaceae</taxon>
        <taxon>Kribbella</taxon>
    </lineage>
</organism>
<keyword evidence="3" id="KW-1185">Reference proteome</keyword>
<evidence type="ECO:0000313" key="3">
    <source>
        <dbReference type="Proteomes" id="UP001501705"/>
    </source>
</evidence>
<feature type="compositionally biased region" description="Pro residues" evidence="1">
    <location>
        <begin position="223"/>
        <end position="235"/>
    </location>
</feature>
<feature type="region of interest" description="Disordered" evidence="1">
    <location>
        <begin position="137"/>
        <end position="158"/>
    </location>
</feature>
<feature type="region of interest" description="Disordered" evidence="1">
    <location>
        <begin position="209"/>
        <end position="235"/>
    </location>
</feature>
<dbReference type="EMBL" id="BAAAPH010000004">
    <property type="protein sequence ID" value="GAA1559699.1"/>
    <property type="molecule type" value="Genomic_DNA"/>
</dbReference>
<comment type="caution">
    <text evidence="2">The sequence shown here is derived from an EMBL/GenBank/DDBJ whole genome shotgun (WGS) entry which is preliminary data.</text>
</comment>
<feature type="compositionally biased region" description="Low complexity" evidence="1">
    <location>
        <begin position="137"/>
        <end position="150"/>
    </location>
</feature>
<protein>
    <submittedName>
        <fullName evidence="2">Uncharacterized protein</fullName>
    </submittedName>
</protein>
<feature type="compositionally biased region" description="Low complexity" evidence="1">
    <location>
        <begin position="213"/>
        <end position="222"/>
    </location>
</feature>
<proteinExistence type="predicted"/>
<accession>A0ABN2CKV8</accession>
<name>A0ABN2CKV8_9ACTN</name>
<reference evidence="2 3" key="1">
    <citation type="journal article" date="2019" name="Int. J. Syst. Evol. Microbiol.">
        <title>The Global Catalogue of Microorganisms (GCM) 10K type strain sequencing project: providing services to taxonomists for standard genome sequencing and annotation.</title>
        <authorList>
            <consortium name="The Broad Institute Genomics Platform"/>
            <consortium name="The Broad Institute Genome Sequencing Center for Infectious Disease"/>
            <person name="Wu L."/>
            <person name="Ma J."/>
        </authorList>
    </citation>
    <scope>NUCLEOTIDE SEQUENCE [LARGE SCALE GENOMIC DNA]</scope>
    <source>
        <strain evidence="2 3">JCM 15572</strain>
    </source>
</reference>
<evidence type="ECO:0000313" key="2">
    <source>
        <dbReference type="EMBL" id="GAA1559699.1"/>
    </source>
</evidence>
<evidence type="ECO:0000256" key="1">
    <source>
        <dbReference type="SAM" id="MobiDB-lite"/>
    </source>
</evidence>
<sequence>MGCASGTGKKPVGAEPVGLPQSWIWSAAPGVAIDSKDARTVRGWYESSALFQGASVSYPGFPQATSADLLGELLPPASGIQKGGTERLHIRSITVAGGELRASVCSDGWDESYFTPDGKFFSAQTTLTLTTLVMRQGGPSKASSPSAQQALVADATPNPVGRTPYSSWLKGPGENVFGNWIAYSREIDAHPPVDCVAWFKRNHPGLKYPTGYPNDARPNRPASAPPPTLPASPGW</sequence>